<dbReference type="Pfam" id="PF01804">
    <property type="entry name" value="Penicil_amidase"/>
    <property type="match status" value="1"/>
</dbReference>
<dbReference type="AlphaFoldDB" id="A0A542ZEW5"/>
<name>A0A542ZEW5_9MICO</name>
<gene>
    <name evidence="6" type="ORF">FB474_0168</name>
</gene>
<dbReference type="Gene3D" id="2.30.120.10">
    <property type="match status" value="1"/>
</dbReference>
<evidence type="ECO:0000313" key="6">
    <source>
        <dbReference type="EMBL" id="TQL58829.1"/>
    </source>
</evidence>
<dbReference type="InterPro" id="IPR043146">
    <property type="entry name" value="Penicillin_amidase_N_B-knob"/>
</dbReference>
<accession>A0A542ZEW5</accession>
<evidence type="ECO:0000313" key="7">
    <source>
        <dbReference type="Proteomes" id="UP000319514"/>
    </source>
</evidence>
<feature type="region of interest" description="Disordered" evidence="4">
    <location>
        <begin position="327"/>
        <end position="380"/>
    </location>
</feature>
<dbReference type="Gene3D" id="3.60.20.10">
    <property type="entry name" value="Glutamine Phosphoribosylpyrophosphate, subunit 1, domain 1"/>
    <property type="match status" value="1"/>
</dbReference>
<keyword evidence="3" id="KW-0865">Zymogen</keyword>
<dbReference type="EMBL" id="VFOQ01000001">
    <property type="protein sequence ID" value="TQL58829.1"/>
    <property type="molecule type" value="Genomic_DNA"/>
</dbReference>
<evidence type="ECO:0000256" key="3">
    <source>
        <dbReference type="ARBA" id="ARBA00023145"/>
    </source>
</evidence>
<dbReference type="InterPro" id="IPR029055">
    <property type="entry name" value="Ntn_hydrolases_N"/>
</dbReference>
<evidence type="ECO:0000256" key="1">
    <source>
        <dbReference type="ARBA" id="ARBA00006586"/>
    </source>
</evidence>
<evidence type="ECO:0000256" key="5">
    <source>
        <dbReference type="SAM" id="SignalP"/>
    </source>
</evidence>
<dbReference type="PANTHER" id="PTHR34218">
    <property type="entry name" value="PEPTIDASE S45 PENICILLIN AMIDASE"/>
    <property type="match status" value="1"/>
</dbReference>
<dbReference type="GO" id="GO:0016811">
    <property type="term" value="F:hydrolase activity, acting on carbon-nitrogen (but not peptide) bonds, in linear amides"/>
    <property type="evidence" value="ECO:0007669"/>
    <property type="project" value="InterPro"/>
</dbReference>
<dbReference type="OrthoDB" id="5240333at2"/>
<dbReference type="Gene3D" id="1.10.1400.10">
    <property type="match status" value="1"/>
</dbReference>
<protein>
    <submittedName>
        <fullName evidence="6">Acyl-homoserine lactone acylase PvdQ</fullName>
    </submittedName>
</protein>
<keyword evidence="5" id="KW-0732">Signal</keyword>
<proteinExistence type="inferred from homology"/>
<dbReference type="InterPro" id="IPR043147">
    <property type="entry name" value="Penicillin_amidase_A-knob"/>
</dbReference>
<sequence length="926" mass="97789">MPSVLLRCRDRSTRRPALALALLAGVATAVVAVAPGATAAGTPDPLEGAVRNVLPPGQSGSIDAAKLATVVAGDPQGRVAVEGRNAPPNFADQLEMYDGLNRLDPASVSAGDVSRLYKRADFTPDTVVRSATPRPGVRIRWDAFGVPYVDGQSAEDVAFGAGYAGTMDRMFLQDVLRHAGAARAAEFLGPTEGNVAMDRHQLQTAAYTPAEAQAQLDGVVQRYGEEGRALLARADAYLAGINAAQHALCPANLPTGLHCPAEYAALQKTPKDWTRADLVYVASLVGGIFGKGGGGEADNARWLQQLQGRFGAAQGLAYYRDLRAKNDPEAPTTASVRTPYGGGDPNPAQPGVALPDLAGPTADGTGADVGGTGLPLPAAPPSLGLDMPHGTFLPLTTRGASNAALIAGSRSADGHPTVVFGPQTGYYAPQLLSEEVLNGPGIHARGVSFAGTSLVVELGRGLDYAWSATSASSDIVDTVAERLCEPDGSTPTVRSTHYLADGRCVPMTSWVHEETALPNAGATNPPQQLRMQVLRTGHGIVQSQVTVHGIPVALVLQRSTYGHEVDSVIGFARVNDPAQVHDPASFNRAMSGIDYTFNWFFANDKDIAYFGSGRLPQRAAGTDLDFPRWGDSRYDWTGWVPTSGHVQQADPPSGYLVSWNNKQAPGFSAADNVWGYNSIYRSRALSDRVGALAATGHATVPQLVGAVADAATVDSRARYTLPALLDVLGDGGSDPQTRKAVTLLRGWLADGAHRVDRARTGHYADQAAIALFDEWWQPEHEAVADSSPGALPKDVLRPVLGSLVDQLPKALDDHPREGKGSSWNEVAWYGYVDAELRRALGHGPAGTRPASLCGPRTSCADTVIASLTAAVQRALAAQKVTDVGALTYDKHLDDIRHTTAGLVGVRPIDWQNRPTFQQVVHFTTER</sequence>
<dbReference type="InterPro" id="IPR006311">
    <property type="entry name" value="TAT_signal"/>
</dbReference>
<feature type="chain" id="PRO_5021767860" evidence="5">
    <location>
        <begin position="40"/>
        <end position="926"/>
    </location>
</feature>
<dbReference type="InterPro" id="IPR023343">
    <property type="entry name" value="Penicillin_amidase_dom1"/>
</dbReference>
<dbReference type="Gene3D" id="1.10.439.10">
    <property type="entry name" value="Penicillin Amidohydrolase, domain 1"/>
    <property type="match status" value="1"/>
</dbReference>
<comment type="similarity">
    <text evidence="1">Belongs to the peptidase S45 family.</text>
</comment>
<feature type="compositionally biased region" description="Low complexity" evidence="4">
    <location>
        <begin position="356"/>
        <end position="366"/>
    </location>
</feature>
<evidence type="ECO:0000256" key="2">
    <source>
        <dbReference type="ARBA" id="ARBA00022801"/>
    </source>
</evidence>
<dbReference type="InterPro" id="IPR002692">
    <property type="entry name" value="S45"/>
</dbReference>
<dbReference type="PANTHER" id="PTHR34218:SF4">
    <property type="entry name" value="ACYL-HOMOSERINE LACTONE ACYLASE QUIP"/>
    <property type="match status" value="1"/>
</dbReference>
<reference evidence="6 7" key="1">
    <citation type="submission" date="2019-06" db="EMBL/GenBank/DDBJ databases">
        <title>Sequencing the genomes of 1000 actinobacteria strains.</title>
        <authorList>
            <person name="Klenk H.-P."/>
        </authorList>
    </citation>
    <scope>NUCLEOTIDE SEQUENCE [LARGE SCALE GENOMIC DNA]</scope>
    <source>
        <strain evidence="6 7">DSM 18082</strain>
    </source>
</reference>
<keyword evidence="2" id="KW-0378">Hydrolase</keyword>
<dbReference type="PROSITE" id="PS51318">
    <property type="entry name" value="TAT"/>
    <property type="match status" value="1"/>
</dbReference>
<feature type="signal peptide" evidence="5">
    <location>
        <begin position="1"/>
        <end position="39"/>
    </location>
</feature>
<organism evidence="6 7">
    <name type="scientific">Oryzihumus leptocrescens</name>
    <dbReference type="NCBI Taxonomy" id="297536"/>
    <lineage>
        <taxon>Bacteria</taxon>
        <taxon>Bacillati</taxon>
        <taxon>Actinomycetota</taxon>
        <taxon>Actinomycetes</taxon>
        <taxon>Micrococcales</taxon>
        <taxon>Intrasporangiaceae</taxon>
        <taxon>Oryzihumus</taxon>
    </lineage>
</organism>
<keyword evidence="7" id="KW-1185">Reference proteome</keyword>
<comment type="caution">
    <text evidence="6">The sequence shown here is derived from an EMBL/GenBank/DDBJ whole genome shotgun (WGS) entry which is preliminary data.</text>
</comment>
<dbReference type="Gene3D" id="1.10.287.150">
    <property type="match status" value="1"/>
</dbReference>
<dbReference type="GO" id="GO:0017000">
    <property type="term" value="P:antibiotic biosynthetic process"/>
    <property type="evidence" value="ECO:0007669"/>
    <property type="project" value="InterPro"/>
</dbReference>
<dbReference type="RefSeq" id="WP_141786919.1">
    <property type="nucleotide sequence ID" value="NZ_BAAAKX010000003.1"/>
</dbReference>
<dbReference type="SUPFAM" id="SSF56235">
    <property type="entry name" value="N-terminal nucleophile aminohydrolases (Ntn hydrolases)"/>
    <property type="match status" value="1"/>
</dbReference>
<dbReference type="Proteomes" id="UP000319514">
    <property type="component" value="Unassembled WGS sequence"/>
</dbReference>
<evidence type="ECO:0000256" key="4">
    <source>
        <dbReference type="SAM" id="MobiDB-lite"/>
    </source>
</evidence>